<keyword evidence="1" id="KW-0732">Signal</keyword>
<dbReference type="InterPro" id="IPR029058">
    <property type="entry name" value="AB_hydrolase_fold"/>
</dbReference>
<organism evidence="2 3">
    <name type="scientific">Sistotremastrum niveocremeum HHB9708</name>
    <dbReference type="NCBI Taxonomy" id="1314777"/>
    <lineage>
        <taxon>Eukaryota</taxon>
        <taxon>Fungi</taxon>
        <taxon>Dikarya</taxon>
        <taxon>Basidiomycota</taxon>
        <taxon>Agaricomycotina</taxon>
        <taxon>Agaricomycetes</taxon>
        <taxon>Sistotremastrales</taxon>
        <taxon>Sistotremastraceae</taxon>
        <taxon>Sertulicium</taxon>
        <taxon>Sertulicium niveocremeum</taxon>
    </lineage>
</organism>
<evidence type="ECO:0000313" key="3">
    <source>
        <dbReference type="Proteomes" id="UP000076722"/>
    </source>
</evidence>
<gene>
    <name evidence="2" type="ORF">SISNIDRAFT_491519</name>
</gene>
<protein>
    <recommendedName>
        <fullName evidence="4">Alpha/beta-hydrolase</fullName>
    </recommendedName>
</protein>
<proteinExistence type="predicted"/>
<feature type="chain" id="PRO_5007851825" description="Alpha/beta-hydrolase" evidence="1">
    <location>
        <begin position="26"/>
        <end position="377"/>
    </location>
</feature>
<sequence>MASNMAWGRLILILQFLLLSASTAAQNCRSVTLTASINTTAATINTTPPATQEALTDFLQQTTSPTLNFPTVLITGSTPLVKKYSISGKLCLPTGKSTGTLLFATHGLSFDHTYWEAGGPSSKFNFAASANAAGNAIFYYDRLGIGASAKPDGIKEVQSPVQVEVAHSLVTSIRAGALHQAFSKIIGVGHALGSVTTVGIAAKYPTDFDDIILTGFAGGDNVGILISLGAFGATIASQALKNANTPSNSYFAVGSFIDFQQGFLKYPFFDAATTNTIFNTRGTVTIGELTTLAIPASAPATDFTGRVLVVTGNNDHFFCAGNCAETVNGVTLPNVAAGLFPAASDFKSIVPLNTGHAINLHQSAPATFAAIQSWIAA</sequence>
<evidence type="ECO:0008006" key="4">
    <source>
        <dbReference type="Google" id="ProtNLM"/>
    </source>
</evidence>
<evidence type="ECO:0000256" key="1">
    <source>
        <dbReference type="SAM" id="SignalP"/>
    </source>
</evidence>
<accession>A0A164MP85</accession>
<evidence type="ECO:0000313" key="2">
    <source>
        <dbReference type="EMBL" id="KZS86897.1"/>
    </source>
</evidence>
<reference evidence="2 3" key="1">
    <citation type="journal article" date="2016" name="Mol. Biol. Evol.">
        <title>Comparative Genomics of Early-Diverging Mushroom-Forming Fungi Provides Insights into the Origins of Lignocellulose Decay Capabilities.</title>
        <authorList>
            <person name="Nagy L.G."/>
            <person name="Riley R."/>
            <person name="Tritt A."/>
            <person name="Adam C."/>
            <person name="Daum C."/>
            <person name="Floudas D."/>
            <person name="Sun H."/>
            <person name="Yadav J.S."/>
            <person name="Pangilinan J."/>
            <person name="Larsson K.H."/>
            <person name="Matsuura K."/>
            <person name="Barry K."/>
            <person name="Labutti K."/>
            <person name="Kuo R."/>
            <person name="Ohm R.A."/>
            <person name="Bhattacharya S.S."/>
            <person name="Shirouzu T."/>
            <person name="Yoshinaga Y."/>
            <person name="Martin F.M."/>
            <person name="Grigoriev I.V."/>
            <person name="Hibbett D.S."/>
        </authorList>
    </citation>
    <scope>NUCLEOTIDE SEQUENCE [LARGE SCALE GENOMIC DNA]</scope>
    <source>
        <strain evidence="2 3">HHB9708</strain>
    </source>
</reference>
<dbReference type="SUPFAM" id="SSF53474">
    <property type="entry name" value="alpha/beta-Hydrolases"/>
    <property type="match status" value="1"/>
</dbReference>
<dbReference type="OrthoDB" id="1743579at2759"/>
<dbReference type="EMBL" id="KV419463">
    <property type="protein sequence ID" value="KZS86897.1"/>
    <property type="molecule type" value="Genomic_DNA"/>
</dbReference>
<keyword evidence="3" id="KW-1185">Reference proteome</keyword>
<dbReference type="AlphaFoldDB" id="A0A164MP85"/>
<name>A0A164MP85_9AGAM</name>
<dbReference type="Gene3D" id="3.40.50.1820">
    <property type="entry name" value="alpha/beta hydrolase"/>
    <property type="match status" value="1"/>
</dbReference>
<dbReference type="Proteomes" id="UP000076722">
    <property type="component" value="Unassembled WGS sequence"/>
</dbReference>
<feature type="signal peptide" evidence="1">
    <location>
        <begin position="1"/>
        <end position="25"/>
    </location>
</feature>